<dbReference type="KEGG" id="puo:RZN69_02120"/>
<evidence type="ECO:0000313" key="1">
    <source>
        <dbReference type="EMBL" id="WOO41867.1"/>
    </source>
</evidence>
<dbReference type="EMBL" id="CP136920">
    <property type="protein sequence ID" value="WOO41867.1"/>
    <property type="molecule type" value="Genomic_DNA"/>
</dbReference>
<dbReference type="Proteomes" id="UP001304300">
    <property type="component" value="Chromosome"/>
</dbReference>
<evidence type="ECO:0000313" key="2">
    <source>
        <dbReference type="Proteomes" id="UP001304300"/>
    </source>
</evidence>
<organism evidence="1 2">
    <name type="scientific">Rubellicoccus peritrichatus</name>
    <dbReference type="NCBI Taxonomy" id="3080537"/>
    <lineage>
        <taxon>Bacteria</taxon>
        <taxon>Pseudomonadati</taxon>
        <taxon>Verrucomicrobiota</taxon>
        <taxon>Opitutia</taxon>
        <taxon>Puniceicoccales</taxon>
        <taxon>Cerasicoccaceae</taxon>
        <taxon>Rubellicoccus</taxon>
    </lineage>
</organism>
<proteinExistence type="predicted"/>
<keyword evidence="2" id="KW-1185">Reference proteome</keyword>
<gene>
    <name evidence="1" type="ORF">RZN69_02120</name>
</gene>
<name>A0AAQ3QWG6_9BACT</name>
<dbReference type="AlphaFoldDB" id="A0AAQ3QWG6"/>
<dbReference type="RefSeq" id="WP_317834351.1">
    <property type="nucleotide sequence ID" value="NZ_CP136920.1"/>
</dbReference>
<accession>A0AAQ3QWG6</accession>
<protein>
    <submittedName>
        <fullName evidence="1">Uncharacterized protein</fullName>
    </submittedName>
</protein>
<reference evidence="1 2" key="1">
    <citation type="submission" date="2023-10" db="EMBL/GenBank/DDBJ databases">
        <title>Rubellicoccus peritrichatus gen. nov., sp. nov., isolated from an algae of coral reef tank.</title>
        <authorList>
            <person name="Luo J."/>
        </authorList>
    </citation>
    <scope>NUCLEOTIDE SEQUENCE [LARGE SCALE GENOMIC DNA]</scope>
    <source>
        <strain evidence="1 2">CR14</strain>
    </source>
</reference>
<sequence>MKRSIDMPLAFSGVVPSLAQVADFGPPRSEIGIGCLMPWLGKLYVLNYVSHRKKTGTGVGLRVIDEDFQMIIHPQAVDGTYANRYVHSESSQLIIGPHLIDTEHDVRTVEGLVEVRLCGTATHLVDPKNMVYMLGMEGELFELNVRTLETKLLFNLTEALETPGEMKCHFKDCYTSEGRLVVVNNDYSEPDFLGQQSEGTLAEYDGECWTVLERKPFVGVNGLGRYGKTIFANGWDRASAILKVFTNDDQVWRTYRLPKASHCWDHKWQTEWPRIRSVDHERLLMDHHGMWYELSPWVYGNTFIGVRPVSTHLWVHGDFCSWKGMLVVGADNVSCESNGNKQCSEPQSGLWFGRTDDLWNLGKAKGWGGPWWEDDIEAHVPSDPYLMTGFDKKVLHLSHKADAPVSFKLEVDFLGCGEWKSYQTISVPANGYAPHIFPEGFSAHWVRLTADADCNATAQLHYT</sequence>